<gene>
    <name evidence="4" type="ORF">METZ01_LOCUS7203</name>
</gene>
<feature type="region of interest" description="Disordered" evidence="1">
    <location>
        <begin position="392"/>
        <end position="419"/>
    </location>
</feature>
<sequence length="419" mass="44604">MHRTANSIAEVVTSGLCVGCGLCETVTQGRIPMVMTPTGSLRPTPAERFSPEEEAVLLAACPGVVAAPRQTPDLEADPVWGAFSTMRYGWAGDPKVRFRAATGGVLTALGMHLIDTGTVDTVLHVGADPKYPMRSHWVLSQTAKEVLANTGSRYGPTAPLAGLGPVLDRAEPFAVIAKPCDLGALHAHAASDPRVDDLCVARLALVCGGQSRLEKSADVLAEVGVDEDEVSLFRYRGHGNPGPTRVETTDGRSFERTYLEMWEDEAGWKVETRCKFCPDALGEAADIAAADVWPGGAPTGDDEGFNGIIVRTPTGEALVRSAVEAGALVLGRPIDPREFDELQPHQVRKKEALASRFAGLAEAGIPTINTTGLRVDLLGRRLNPEARLAEQAGTLRRATEGRFTEPLPASPTDRPNDHA</sequence>
<dbReference type="InterPro" id="IPR007525">
    <property type="entry name" value="FrhB_FdhB_C"/>
</dbReference>
<name>A0A381NIZ3_9ZZZZ</name>
<dbReference type="PANTHER" id="PTHR31332">
    <property type="entry name" value="7-HYDROXYMETHYL CHLOROPHYLL A REDUCTASE, CHLOROPLASTIC"/>
    <property type="match status" value="1"/>
</dbReference>
<dbReference type="PANTHER" id="PTHR31332:SF0">
    <property type="entry name" value="7-HYDROXYMETHYL CHLOROPHYLL A REDUCTASE, CHLOROPLASTIC"/>
    <property type="match status" value="1"/>
</dbReference>
<evidence type="ECO:0008006" key="5">
    <source>
        <dbReference type="Google" id="ProtNLM"/>
    </source>
</evidence>
<reference evidence="4" key="1">
    <citation type="submission" date="2018-05" db="EMBL/GenBank/DDBJ databases">
        <authorList>
            <person name="Lanie J.A."/>
            <person name="Ng W.-L."/>
            <person name="Kazmierczak K.M."/>
            <person name="Andrzejewski T.M."/>
            <person name="Davidsen T.M."/>
            <person name="Wayne K.J."/>
            <person name="Tettelin H."/>
            <person name="Glass J.I."/>
            <person name="Rusch D."/>
            <person name="Podicherti R."/>
            <person name="Tsui H.-C.T."/>
            <person name="Winkler M.E."/>
        </authorList>
    </citation>
    <scope>NUCLEOTIDE SEQUENCE</scope>
</reference>
<dbReference type="Pfam" id="PF04422">
    <property type="entry name" value="FrhB_FdhB_N"/>
    <property type="match status" value="1"/>
</dbReference>
<dbReference type="AlphaFoldDB" id="A0A381NIZ3"/>
<protein>
    <recommendedName>
        <fullName evidence="5">4Fe-4S ferredoxin-type domain-containing protein</fullName>
    </recommendedName>
</protein>
<feature type="domain" description="Coenzyme F420 hydrogenase/dehydrogenase beta subunit N-terminal" evidence="2">
    <location>
        <begin position="87"/>
        <end position="161"/>
    </location>
</feature>
<accession>A0A381NIZ3</accession>
<proteinExistence type="predicted"/>
<evidence type="ECO:0000313" key="4">
    <source>
        <dbReference type="EMBL" id="SUZ54349.1"/>
    </source>
</evidence>
<dbReference type="EMBL" id="UINC01000382">
    <property type="protein sequence ID" value="SUZ54349.1"/>
    <property type="molecule type" value="Genomic_DNA"/>
</dbReference>
<dbReference type="GO" id="GO:0090415">
    <property type="term" value="F:7-hydroxymethyl chlorophyll a reductase activity"/>
    <property type="evidence" value="ECO:0007669"/>
    <property type="project" value="TreeGrafter"/>
</dbReference>
<dbReference type="InterPro" id="IPR007516">
    <property type="entry name" value="Co_F420_Hydgase/DH_bsu_N"/>
</dbReference>
<evidence type="ECO:0000259" key="2">
    <source>
        <dbReference type="Pfam" id="PF04422"/>
    </source>
</evidence>
<dbReference type="Pfam" id="PF04432">
    <property type="entry name" value="FrhB_FdhB_C"/>
    <property type="match status" value="1"/>
</dbReference>
<dbReference type="InterPro" id="IPR045220">
    <property type="entry name" value="FRHB/FDHB/HCAR-like"/>
</dbReference>
<dbReference type="GO" id="GO:0033354">
    <property type="term" value="P:chlorophyll cycle"/>
    <property type="evidence" value="ECO:0007669"/>
    <property type="project" value="TreeGrafter"/>
</dbReference>
<evidence type="ECO:0000259" key="3">
    <source>
        <dbReference type="Pfam" id="PF04432"/>
    </source>
</evidence>
<dbReference type="GO" id="GO:0009507">
    <property type="term" value="C:chloroplast"/>
    <property type="evidence" value="ECO:0007669"/>
    <property type="project" value="TreeGrafter"/>
</dbReference>
<organism evidence="4">
    <name type="scientific">marine metagenome</name>
    <dbReference type="NCBI Taxonomy" id="408172"/>
    <lineage>
        <taxon>unclassified sequences</taxon>
        <taxon>metagenomes</taxon>
        <taxon>ecological metagenomes</taxon>
    </lineage>
</organism>
<feature type="domain" description="Coenzyme F420 hydrogenase/dehydrogenase beta subunit C-terminal" evidence="3">
    <location>
        <begin position="173"/>
        <end position="331"/>
    </location>
</feature>
<evidence type="ECO:0000256" key="1">
    <source>
        <dbReference type="SAM" id="MobiDB-lite"/>
    </source>
</evidence>